<dbReference type="SUPFAM" id="SSF48264">
    <property type="entry name" value="Cytochrome P450"/>
    <property type="match status" value="1"/>
</dbReference>
<dbReference type="GO" id="GO:0005506">
    <property type="term" value="F:iron ion binding"/>
    <property type="evidence" value="ECO:0007669"/>
    <property type="project" value="InterPro"/>
</dbReference>
<dbReference type="InterPro" id="IPR001128">
    <property type="entry name" value="Cyt_P450"/>
</dbReference>
<comment type="caution">
    <text evidence="8">The sequence shown here is derived from an EMBL/GenBank/DDBJ whole genome shotgun (WGS) entry which is preliminary data.</text>
</comment>
<evidence type="ECO:0000313" key="8">
    <source>
        <dbReference type="EMBL" id="CAF1418124.1"/>
    </source>
</evidence>
<evidence type="ECO:0000256" key="1">
    <source>
        <dbReference type="ARBA" id="ARBA00004586"/>
    </source>
</evidence>
<comment type="cofactor">
    <cofactor evidence="5">
        <name>heme</name>
        <dbReference type="ChEBI" id="CHEBI:30413"/>
    </cofactor>
</comment>
<keyword evidence="3" id="KW-0256">Endoplasmic reticulum</keyword>
<dbReference type="GO" id="GO:0020037">
    <property type="term" value="F:heme binding"/>
    <property type="evidence" value="ECO:0007669"/>
    <property type="project" value="InterPro"/>
</dbReference>
<comment type="similarity">
    <text evidence="2 6">Belongs to the cytochrome P450 family.</text>
</comment>
<evidence type="ECO:0008006" key="11">
    <source>
        <dbReference type="Google" id="ProtNLM"/>
    </source>
</evidence>
<accession>A0A815MGW5</accession>
<feature type="binding site" description="axial binding residue" evidence="5">
    <location>
        <position position="81"/>
    </location>
    <ligand>
        <name>heme</name>
        <dbReference type="ChEBI" id="CHEBI:30413"/>
    </ligand>
    <ligandPart>
        <name>Fe</name>
        <dbReference type="ChEBI" id="CHEBI:18248"/>
    </ligandPart>
</feature>
<dbReference type="InterPro" id="IPR036396">
    <property type="entry name" value="Cyt_P450_sf"/>
</dbReference>
<sequence length="134" mass="15466">MKKRLLDNLAVYRRYLFYLTGGHTIRKGTTVNVFIHGIHFDANTFPNPEKFDPERFAESSLTTGERSPFAFIPFSAGPRNCIGQRFAGLEERVVLSTLFRRFSFHSTQTIEDIRLSIDGILRTDAPIQMIIKRR</sequence>
<evidence type="ECO:0000256" key="5">
    <source>
        <dbReference type="PIRSR" id="PIRSR602401-1"/>
    </source>
</evidence>
<dbReference type="PRINTS" id="PR00463">
    <property type="entry name" value="EP450I"/>
</dbReference>
<dbReference type="Proteomes" id="UP000663828">
    <property type="component" value="Unassembled WGS sequence"/>
</dbReference>
<comment type="subcellular location">
    <subcellularLocation>
        <location evidence="1">Endoplasmic reticulum membrane</location>
    </subcellularLocation>
</comment>
<keyword evidence="4" id="KW-0472">Membrane</keyword>
<dbReference type="InterPro" id="IPR050196">
    <property type="entry name" value="Cytochrome_P450_Monoox"/>
</dbReference>
<keyword evidence="6" id="KW-0503">Monooxygenase</keyword>
<evidence type="ECO:0000256" key="3">
    <source>
        <dbReference type="ARBA" id="ARBA00022824"/>
    </source>
</evidence>
<keyword evidence="5 6" id="KW-0479">Metal-binding</keyword>
<protein>
    <recommendedName>
        <fullName evidence="11">Cytochrome P450</fullName>
    </recommendedName>
</protein>
<keyword evidence="5 6" id="KW-0349">Heme</keyword>
<evidence type="ECO:0000313" key="9">
    <source>
        <dbReference type="Proteomes" id="UP000663828"/>
    </source>
</evidence>
<dbReference type="EMBL" id="CAJNOJ010000363">
    <property type="protein sequence ID" value="CAF1418124.1"/>
    <property type="molecule type" value="Genomic_DNA"/>
</dbReference>
<evidence type="ECO:0000256" key="4">
    <source>
        <dbReference type="ARBA" id="ARBA00023136"/>
    </source>
</evidence>
<dbReference type="Gene3D" id="1.10.630.10">
    <property type="entry name" value="Cytochrome P450"/>
    <property type="match status" value="1"/>
</dbReference>
<evidence type="ECO:0000313" key="7">
    <source>
        <dbReference type="EMBL" id="CAF1069687.1"/>
    </source>
</evidence>
<dbReference type="GO" id="GO:0004497">
    <property type="term" value="F:monooxygenase activity"/>
    <property type="evidence" value="ECO:0007669"/>
    <property type="project" value="UniProtKB-KW"/>
</dbReference>
<dbReference type="EMBL" id="CAJNOR010001074">
    <property type="protein sequence ID" value="CAF1069687.1"/>
    <property type="molecule type" value="Genomic_DNA"/>
</dbReference>
<dbReference type="InterPro" id="IPR002401">
    <property type="entry name" value="Cyt_P450_E_grp-I"/>
</dbReference>
<dbReference type="PANTHER" id="PTHR24291">
    <property type="entry name" value="CYTOCHROME P450 FAMILY 4"/>
    <property type="match status" value="1"/>
</dbReference>
<name>A0A815MGW5_ADIRI</name>
<evidence type="ECO:0000256" key="2">
    <source>
        <dbReference type="ARBA" id="ARBA00010617"/>
    </source>
</evidence>
<keyword evidence="6" id="KW-0560">Oxidoreductase</keyword>
<dbReference type="Pfam" id="PF00067">
    <property type="entry name" value="p450"/>
    <property type="match status" value="1"/>
</dbReference>
<dbReference type="PANTHER" id="PTHR24291:SF189">
    <property type="entry name" value="CYTOCHROME P450 4C3-RELATED"/>
    <property type="match status" value="1"/>
</dbReference>
<keyword evidence="5 6" id="KW-0408">Iron</keyword>
<evidence type="ECO:0000256" key="6">
    <source>
        <dbReference type="RuleBase" id="RU000461"/>
    </source>
</evidence>
<dbReference type="GO" id="GO:0005789">
    <property type="term" value="C:endoplasmic reticulum membrane"/>
    <property type="evidence" value="ECO:0007669"/>
    <property type="project" value="UniProtKB-SubCell"/>
</dbReference>
<reference evidence="8" key="1">
    <citation type="submission" date="2021-02" db="EMBL/GenBank/DDBJ databases">
        <authorList>
            <person name="Nowell W R."/>
        </authorList>
    </citation>
    <scope>NUCLEOTIDE SEQUENCE</scope>
</reference>
<dbReference type="GO" id="GO:0016705">
    <property type="term" value="F:oxidoreductase activity, acting on paired donors, with incorporation or reduction of molecular oxygen"/>
    <property type="evidence" value="ECO:0007669"/>
    <property type="project" value="InterPro"/>
</dbReference>
<proteinExistence type="inferred from homology"/>
<dbReference type="Proteomes" id="UP000663852">
    <property type="component" value="Unassembled WGS sequence"/>
</dbReference>
<gene>
    <name evidence="8" type="ORF">EDS130_LOCUS37251</name>
    <name evidence="7" type="ORF">XAT740_LOCUS16739</name>
</gene>
<keyword evidence="9" id="KW-1185">Reference proteome</keyword>
<dbReference type="InterPro" id="IPR017972">
    <property type="entry name" value="Cyt_P450_CS"/>
</dbReference>
<organism evidence="8 10">
    <name type="scientific">Adineta ricciae</name>
    <name type="common">Rotifer</name>
    <dbReference type="NCBI Taxonomy" id="249248"/>
    <lineage>
        <taxon>Eukaryota</taxon>
        <taxon>Metazoa</taxon>
        <taxon>Spiralia</taxon>
        <taxon>Gnathifera</taxon>
        <taxon>Rotifera</taxon>
        <taxon>Eurotatoria</taxon>
        <taxon>Bdelloidea</taxon>
        <taxon>Adinetida</taxon>
        <taxon>Adinetidae</taxon>
        <taxon>Adineta</taxon>
    </lineage>
</organism>
<dbReference type="OrthoDB" id="1470350at2759"/>
<dbReference type="PROSITE" id="PS00086">
    <property type="entry name" value="CYTOCHROME_P450"/>
    <property type="match status" value="1"/>
</dbReference>
<evidence type="ECO:0000313" key="10">
    <source>
        <dbReference type="Proteomes" id="UP000663852"/>
    </source>
</evidence>
<dbReference type="AlphaFoldDB" id="A0A815MGW5"/>